<evidence type="ECO:0000313" key="10">
    <source>
        <dbReference type="Proteomes" id="UP001305414"/>
    </source>
</evidence>
<dbReference type="Pfam" id="PF00083">
    <property type="entry name" value="Sugar_tr"/>
    <property type="match status" value="1"/>
</dbReference>
<feature type="transmembrane region" description="Helical" evidence="7">
    <location>
        <begin position="329"/>
        <end position="350"/>
    </location>
</feature>
<dbReference type="PANTHER" id="PTHR48022:SF2">
    <property type="entry name" value="PLASTIDIC GLUCOSE TRANSPORTER 4"/>
    <property type="match status" value="1"/>
</dbReference>
<comment type="caution">
    <text evidence="9">The sequence shown here is derived from an EMBL/GenBank/DDBJ whole genome shotgun (WGS) entry which is preliminary data.</text>
</comment>
<evidence type="ECO:0000256" key="3">
    <source>
        <dbReference type="ARBA" id="ARBA00022448"/>
    </source>
</evidence>
<dbReference type="SUPFAM" id="SSF103473">
    <property type="entry name" value="MFS general substrate transporter"/>
    <property type="match status" value="1"/>
</dbReference>
<feature type="transmembrane region" description="Helical" evidence="7">
    <location>
        <begin position="178"/>
        <end position="198"/>
    </location>
</feature>
<evidence type="ECO:0000259" key="8">
    <source>
        <dbReference type="PROSITE" id="PS50850"/>
    </source>
</evidence>
<comment type="similarity">
    <text evidence="2">Belongs to the major facilitator superfamily. Sugar transporter (TC 2.A.1.1) family.</text>
</comment>
<dbReference type="FunFam" id="1.20.1250.20:FF:000134">
    <property type="entry name" value="MFS sugar transporter protein"/>
    <property type="match status" value="1"/>
</dbReference>
<evidence type="ECO:0000256" key="5">
    <source>
        <dbReference type="ARBA" id="ARBA00022989"/>
    </source>
</evidence>
<evidence type="ECO:0000256" key="4">
    <source>
        <dbReference type="ARBA" id="ARBA00022692"/>
    </source>
</evidence>
<feature type="transmembrane region" description="Helical" evidence="7">
    <location>
        <begin position="20"/>
        <end position="39"/>
    </location>
</feature>
<proteinExistence type="inferred from homology"/>
<gene>
    <name evidence="9" type="ORF">RRF57_008394</name>
</gene>
<dbReference type="PANTHER" id="PTHR48022">
    <property type="entry name" value="PLASTIDIC GLUCOSE TRANSPORTER 4"/>
    <property type="match status" value="1"/>
</dbReference>
<dbReference type="InterPro" id="IPR020846">
    <property type="entry name" value="MFS_dom"/>
</dbReference>
<dbReference type="PROSITE" id="PS50850">
    <property type="entry name" value="MFS"/>
    <property type="match status" value="1"/>
</dbReference>
<feature type="transmembrane region" description="Helical" evidence="7">
    <location>
        <begin position="444"/>
        <end position="464"/>
    </location>
</feature>
<name>A0AAN7UHP4_9PEZI</name>
<feature type="transmembrane region" description="Helical" evidence="7">
    <location>
        <begin position="393"/>
        <end position="414"/>
    </location>
</feature>
<dbReference type="GO" id="GO:0005351">
    <property type="term" value="F:carbohydrate:proton symporter activity"/>
    <property type="evidence" value="ECO:0007669"/>
    <property type="project" value="TreeGrafter"/>
</dbReference>
<dbReference type="Gene3D" id="1.20.1250.20">
    <property type="entry name" value="MFS general substrate transporter like domains"/>
    <property type="match status" value="1"/>
</dbReference>
<organism evidence="9 10">
    <name type="scientific">Xylaria bambusicola</name>
    <dbReference type="NCBI Taxonomy" id="326684"/>
    <lineage>
        <taxon>Eukaryota</taxon>
        <taxon>Fungi</taxon>
        <taxon>Dikarya</taxon>
        <taxon>Ascomycota</taxon>
        <taxon>Pezizomycotina</taxon>
        <taxon>Sordariomycetes</taxon>
        <taxon>Xylariomycetidae</taxon>
        <taxon>Xylariales</taxon>
        <taxon>Xylariaceae</taxon>
        <taxon>Xylaria</taxon>
    </lineage>
</organism>
<feature type="transmembrane region" description="Helical" evidence="7">
    <location>
        <begin position="85"/>
        <end position="108"/>
    </location>
</feature>
<feature type="domain" description="Major facilitator superfamily (MFS) profile" evidence="8">
    <location>
        <begin position="41"/>
        <end position="510"/>
    </location>
</feature>
<keyword evidence="5 7" id="KW-1133">Transmembrane helix</keyword>
<reference evidence="9 10" key="1">
    <citation type="submission" date="2023-10" db="EMBL/GenBank/DDBJ databases">
        <title>Draft genome sequence of Xylaria bambusicola isolate GMP-LS, the root and basal stem rot pathogen of sugarcane in Indonesia.</title>
        <authorList>
            <person name="Selvaraj P."/>
            <person name="Muralishankar V."/>
            <person name="Muruganantham S."/>
            <person name="Sp S."/>
            <person name="Haryani S."/>
            <person name="Lau K.J.X."/>
            <person name="Naqvi N.I."/>
        </authorList>
    </citation>
    <scope>NUCLEOTIDE SEQUENCE [LARGE SCALE GENOMIC DNA]</scope>
    <source>
        <strain evidence="9">GMP-LS</strain>
    </source>
</reference>
<dbReference type="EMBL" id="JAWHQM010000026">
    <property type="protein sequence ID" value="KAK5632680.1"/>
    <property type="molecule type" value="Genomic_DNA"/>
</dbReference>
<evidence type="ECO:0000256" key="6">
    <source>
        <dbReference type="ARBA" id="ARBA00023136"/>
    </source>
</evidence>
<dbReference type="GO" id="GO:0016020">
    <property type="term" value="C:membrane"/>
    <property type="evidence" value="ECO:0007669"/>
    <property type="project" value="UniProtKB-SubCell"/>
</dbReference>
<dbReference type="Proteomes" id="UP001305414">
    <property type="component" value="Unassembled WGS sequence"/>
</dbReference>
<comment type="subcellular location">
    <subcellularLocation>
        <location evidence="1">Membrane</location>
        <topology evidence="1">Multi-pass membrane protein</topology>
    </subcellularLocation>
</comment>
<evidence type="ECO:0000313" key="9">
    <source>
        <dbReference type="EMBL" id="KAK5632680.1"/>
    </source>
</evidence>
<sequence length="510" mass="55389">MGRPPRAFPRLCCPGTHRIAHCHAIIMLLSGIHGVPLWLSAPVISALDALVFGPDTNVYSLDTDTIGPVTTMTSFRDTFGALSPALHGIVVSSVLLPGAVTALIIGVLADRYGRTRIITIGSLVYGVGVTLETFSMWLAMFIVGRLLKGVGEGLFLSTVYVHVCEISPARKRGVMASVVQFFISLGLVLGFFICYGTSHLSSSISWRLPIALANVAASPLLPQSPRWLQARGRSNEANQIIDQLGLDDAEKAELQSQSTEMLPHSPNVPFWQSVRDTAYDLKEAFRGPFRSRTLFGCFLLAFQQFSGIDGVLYYAPILLRMAGISSQNASFLASGVSAIVILVVTIPATIWADAWGHKTSAVVGGSLIFTLMLISGSLYAAGEVHGDRGAGRWVVIVNIYLFAAVFSATWAIGFRAFLIESLPSTNFLVALTTPIFVATSTFGAYYFFAFATFLCTVVSALYMFETKGRTLESIEKRCSEKQAMRRQTLSIGRWSLPVRGFRLRANSTRS</sequence>
<dbReference type="AlphaFoldDB" id="A0AAN7UHP4"/>
<accession>A0AAN7UHP4</accession>
<keyword evidence="4 7" id="KW-0812">Transmembrane</keyword>
<keyword evidence="3" id="KW-0813">Transport</keyword>
<evidence type="ECO:0000256" key="1">
    <source>
        <dbReference type="ARBA" id="ARBA00004141"/>
    </source>
</evidence>
<keyword evidence="6 7" id="KW-0472">Membrane</keyword>
<evidence type="ECO:0000256" key="7">
    <source>
        <dbReference type="SAM" id="Phobius"/>
    </source>
</evidence>
<evidence type="ECO:0000256" key="2">
    <source>
        <dbReference type="ARBA" id="ARBA00010992"/>
    </source>
</evidence>
<keyword evidence="10" id="KW-1185">Reference proteome</keyword>
<dbReference type="PRINTS" id="PR00171">
    <property type="entry name" value="SUGRTRNSPORT"/>
</dbReference>
<feature type="transmembrane region" description="Helical" evidence="7">
    <location>
        <begin position="120"/>
        <end position="143"/>
    </location>
</feature>
<dbReference type="InterPro" id="IPR003663">
    <property type="entry name" value="Sugar/inositol_transpt"/>
</dbReference>
<dbReference type="InterPro" id="IPR005828">
    <property type="entry name" value="MFS_sugar_transport-like"/>
</dbReference>
<dbReference type="InterPro" id="IPR050360">
    <property type="entry name" value="MFS_Sugar_Transporters"/>
</dbReference>
<protein>
    <recommendedName>
        <fullName evidence="8">Major facilitator superfamily (MFS) profile domain-containing protein</fullName>
    </recommendedName>
</protein>
<feature type="transmembrane region" description="Helical" evidence="7">
    <location>
        <begin position="362"/>
        <end position="381"/>
    </location>
</feature>
<dbReference type="InterPro" id="IPR036259">
    <property type="entry name" value="MFS_trans_sf"/>
</dbReference>